<protein>
    <submittedName>
        <fullName evidence="1">Uncharacterized protein</fullName>
    </submittedName>
</protein>
<gene>
    <name evidence="1" type="ORF">BCF44_11826</name>
</gene>
<dbReference type="AlphaFoldDB" id="A0A3E0GYZ2"/>
<keyword evidence="2" id="KW-1185">Reference proteome</keyword>
<sequence length="119" mass="13228">MSEIASWNGEQPQVKLLDPVLFGQLGAGEGRYTELLLAEYGRGDQIIERREVPHGVLHFIQFEELPGRPAWTTHLIFGGATEPQVREYLVSIGLGSVEIHTVYGATEEIVEAPEEVDEL</sequence>
<comment type="caution">
    <text evidence="1">The sequence shown here is derived from an EMBL/GenBank/DDBJ whole genome shotgun (WGS) entry which is preliminary data.</text>
</comment>
<proteinExistence type="predicted"/>
<reference evidence="1 2" key="1">
    <citation type="submission" date="2018-08" db="EMBL/GenBank/DDBJ databases">
        <title>Genomic Encyclopedia of Archaeal and Bacterial Type Strains, Phase II (KMG-II): from individual species to whole genera.</title>
        <authorList>
            <person name="Goeker M."/>
        </authorList>
    </citation>
    <scope>NUCLEOTIDE SEQUENCE [LARGE SCALE GENOMIC DNA]</scope>
    <source>
        <strain evidence="1 2">DSM 45791</strain>
    </source>
</reference>
<name>A0A3E0GYZ2_9PSEU</name>
<evidence type="ECO:0000313" key="1">
    <source>
        <dbReference type="EMBL" id="REH35166.1"/>
    </source>
</evidence>
<dbReference type="EMBL" id="QUNO01000018">
    <property type="protein sequence ID" value="REH35166.1"/>
    <property type="molecule type" value="Genomic_DNA"/>
</dbReference>
<dbReference type="Proteomes" id="UP000256269">
    <property type="component" value="Unassembled WGS sequence"/>
</dbReference>
<evidence type="ECO:0000313" key="2">
    <source>
        <dbReference type="Proteomes" id="UP000256269"/>
    </source>
</evidence>
<organism evidence="1 2">
    <name type="scientific">Kutzneria buriramensis</name>
    <dbReference type="NCBI Taxonomy" id="1045776"/>
    <lineage>
        <taxon>Bacteria</taxon>
        <taxon>Bacillati</taxon>
        <taxon>Actinomycetota</taxon>
        <taxon>Actinomycetes</taxon>
        <taxon>Pseudonocardiales</taxon>
        <taxon>Pseudonocardiaceae</taxon>
        <taxon>Kutzneria</taxon>
    </lineage>
</organism>
<accession>A0A3E0GYZ2</accession>
<dbReference type="RefSeq" id="WP_116179938.1">
    <property type="nucleotide sequence ID" value="NZ_CP144375.1"/>
</dbReference>
<dbReference type="OrthoDB" id="3691297at2"/>